<proteinExistence type="predicted"/>
<dbReference type="SMART" id="SM01321">
    <property type="entry name" value="Y1_Tnp"/>
    <property type="match status" value="1"/>
</dbReference>
<comment type="caution">
    <text evidence="2">The sequence shown here is derived from an EMBL/GenBank/DDBJ whole genome shotgun (WGS) entry which is preliminary data.</text>
</comment>
<accession>A0A1Q8R1F4</accession>
<evidence type="ECO:0000313" key="2">
    <source>
        <dbReference type="EMBL" id="OLN33270.1"/>
    </source>
</evidence>
<dbReference type="InterPro" id="IPR002686">
    <property type="entry name" value="Transposase_17"/>
</dbReference>
<dbReference type="RefSeq" id="WP_075363753.1">
    <property type="nucleotide sequence ID" value="NZ_MLBF01000004.1"/>
</dbReference>
<dbReference type="STRING" id="1888891.DSOL_0997"/>
<keyword evidence="3" id="KW-1185">Reference proteome</keyword>
<reference evidence="2 3" key="1">
    <citation type="submission" date="2016-09" db="EMBL/GenBank/DDBJ databases">
        <title>Complete genome of Desulfosporosinus sp. OL.</title>
        <authorList>
            <person name="Mardanov A."/>
            <person name="Beletsky A."/>
            <person name="Panova A."/>
            <person name="Karnachuk O."/>
            <person name="Ravin N."/>
        </authorList>
    </citation>
    <scope>NUCLEOTIDE SEQUENCE [LARGE SCALE GENOMIC DNA]</scope>
    <source>
        <strain evidence="2 3">OL</strain>
    </source>
</reference>
<dbReference type="OrthoDB" id="9788881at2"/>
<dbReference type="GO" id="GO:0004803">
    <property type="term" value="F:transposase activity"/>
    <property type="evidence" value="ECO:0007669"/>
    <property type="project" value="InterPro"/>
</dbReference>
<dbReference type="PANTHER" id="PTHR34322">
    <property type="entry name" value="TRANSPOSASE, Y1_TNP DOMAIN-CONTAINING"/>
    <property type="match status" value="1"/>
</dbReference>
<dbReference type="AlphaFoldDB" id="A0A1Q8R1F4"/>
<dbReference type="Pfam" id="PF01797">
    <property type="entry name" value="Y1_Tnp"/>
    <property type="match status" value="1"/>
</dbReference>
<dbReference type="Proteomes" id="UP000186102">
    <property type="component" value="Unassembled WGS sequence"/>
</dbReference>
<protein>
    <submittedName>
        <fullName evidence="2">Transposase</fullName>
    </submittedName>
</protein>
<evidence type="ECO:0000313" key="3">
    <source>
        <dbReference type="Proteomes" id="UP000186102"/>
    </source>
</evidence>
<dbReference type="PANTHER" id="PTHR34322:SF2">
    <property type="entry name" value="TRANSPOSASE IS200-LIKE DOMAIN-CONTAINING PROTEIN"/>
    <property type="match status" value="1"/>
</dbReference>
<organism evidence="2 3">
    <name type="scientific">Desulfosporosinus metallidurans</name>
    <dbReference type="NCBI Taxonomy" id="1888891"/>
    <lineage>
        <taxon>Bacteria</taxon>
        <taxon>Bacillati</taxon>
        <taxon>Bacillota</taxon>
        <taxon>Clostridia</taxon>
        <taxon>Eubacteriales</taxon>
        <taxon>Desulfitobacteriaceae</taxon>
        <taxon>Desulfosporosinus</taxon>
    </lineage>
</organism>
<dbReference type="InterPro" id="IPR036515">
    <property type="entry name" value="Transposase_17_sf"/>
</dbReference>
<dbReference type="EMBL" id="MLBF01000004">
    <property type="protein sequence ID" value="OLN33270.1"/>
    <property type="molecule type" value="Genomic_DNA"/>
</dbReference>
<dbReference type="SUPFAM" id="SSF143422">
    <property type="entry name" value="Transposase IS200-like"/>
    <property type="match status" value="1"/>
</dbReference>
<sequence>MPRKAREKSQSGIYHVILRGANRQEIFHEDEDSLRFLEIVDKNAKISEMKVFGWCLMGNHVHLLLGEGVEELSVTMKRIGVSFAWYYNWKYKTTGHLFQDRFRSENVENDGYLLTVIRYIHQNPVKAGMVKLAEDWKWSSCHNYYSKTPYSLVLLDRDLILTMFSTDRPRAIAMFKEFSEVESDSNCIDDEQRSRMTDEDAELEITKKIAGIEIAQVKSLPKRQRDEVLRKVKKIEGVTHRQAARIFGVSPNLIFKA</sequence>
<gene>
    <name evidence="2" type="ORF">DSOL_0997</name>
</gene>
<dbReference type="GO" id="GO:0003677">
    <property type="term" value="F:DNA binding"/>
    <property type="evidence" value="ECO:0007669"/>
    <property type="project" value="InterPro"/>
</dbReference>
<name>A0A1Q8R1F4_9FIRM</name>
<dbReference type="GO" id="GO:0006313">
    <property type="term" value="P:DNA transposition"/>
    <property type="evidence" value="ECO:0007669"/>
    <property type="project" value="InterPro"/>
</dbReference>
<dbReference type="Gene3D" id="3.30.70.1290">
    <property type="entry name" value="Transposase IS200-like"/>
    <property type="match status" value="1"/>
</dbReference>
<evidence type="ECO:0000259" key="1">
    <source>
        <dbReference type="SMART" id="SM01321"/>
    </source>
</evidence>
<feature type="domain" description="Transposase IS200-like" evidence="1">
    <location>
        <begin position="9"/>
        <end position="123"/>
    </location>
</feature>